<accession>A0ABX2PAH2</accession>
<gene>
    <name evidence="2" type="ORF">HJ526_00785</name>
</gene>
<sequence>MDLKKFMVPYDCTVSRLLQKITPYKIGSTRHLFACALIGAASLVAAPAMAGIQPSSSLQQQCSKAPKLIVTGASTKAEIVKNPPVGAKSALRAGGILGLTHFDRDAYTSVTWQKHSDASGSCIRIKSITVEIGNEAPAVWLAPAVTRHACLKRVVTAHEMQHVSHHADYEKKLKSTLKSNLKLLLSGKTYSYLPNGKNEVSNKERLERNAKLAVSKLHGPIARAAQRRDQSIDTPEQYAIELAKCGM</sequence>
<feature type="chain" id="PRO_5045264555" description="DUF922 domain-containing protein" evidence="1">
    <location>
        <begin position="51"/>
        <end position="247"/>
    </location>
</feature>
<evidence type="ECO:0000313" key="3">
    <source>
        <dbReference type="Proteomes" id="UP000523601"/>
    </source>
</evidence>
<keyword evidence="1" id="KW-0732">Signal</keyword>
<evidence type="ECO:0000313" key="2">
    <source>
        <dbReference type="EMBL" id="NVO25941.1"/>
    </source>
</evidence>
<evidence type="ECO:0000256" key="1">
    <source>
        <dbReference type="SAM" id="SignalP"/>
    </source>
</evidence>
<name>A0ABX2PAH2_9RHOB</name>
<organism evidence="2 3">
    <name type="scientific">Donghicola mangrovi</name>
    <dbReference type="NCBI Taxonomy" id="2729614"/>
    <lineage>
        <taxon>Bacteria</taxon>
        <taxon>Pseudomonadati</taxon>
        <taxon>Pseudomonadota</taxon>
        <taxon>Alphaproteobacteria</taxon>
        <taxon>Rhodobacterales</taxon>
        <taxon>Roseobacteraceae</taxon>
        <taxon>Donghicola</taxon>
    </lineage>
</organism>
<reference evidence="2 3" key="1">
    <citation type="submission" date="2020-04" db="EMBL/GenBank/DDBJ databases">
        <title>Donghicola sp., a member of the Rhodobacteraceae family isolated from mangrove forest in Thailand.</title>
        <authorList>
            <person name="Charoenyingcharoen P."/>
            <person name="Yukphan P."/>
        </authorList>
    </citation>
    <scope>NUCLEOTIDE SEQUENCE [LARGE SCALE GENOMIC DNA]</scope>
    <source>
        <strain evidence="2 3">C2-DW-16</strain>
    </source>
</reference>
<proteinExistence type="predicted"/>
<feature type="signal peptide" evidence="1">
    <location>
        <begin position="1"/>
        <end position="50"/>
    </location>
</feature>
<comment type="caution">
    <text evidence="2">The sequence shown here is derived from an EMBL/GenBank/DDBJ whole genome shotgun (WGS) entry which is preliminary data.</text>
</comment>
<protein>
    <recommendedName>
        <fullName evidence="4">DUF922 domain-containing protein</fullName>
    </recommendedName>
</protein>
<keyword evidence="3" id="KW-1185">Reference proteome</keyword>
<evidence type="ECO:0008006" key="4">
    <source>
        <dbReference type="Google" id="ProtNLM"/>
    </source>
</evidence>
<dbReference type="RefSeq" id="WP_176852357.1">
    <property type="nucleotide sequence ID" value="NZ_JABCJD010000001.1"/>
</dbReference>
<dbReference type="Proteomes" id="UP000523601">
    <property type="component" value="Unassembled WGS sequence"/>
</dbReference>
<dbReference type="EMBL" id="JABCJD010000001">
    <property type="protein sequence ID" value="NVO25941.1"/>
    <property type="molecule type" value="Genomic_DNA"/>
</dbReference>